<keyword evidence="2" id="KW-1185">Reference proteome</keyword>
<evidence type="ECO:0008006" key="3">
    <source>
        <dbReference type="Google" id="ProtNLM"/>
    </source>
</evidence>
<evidence type="ECO:0000313" key="2">
    <source>
        <dbReference type="Proteomes" id="UP000182769"/>
    </source>
</evidence>
<sequence>MSEELSLDQRIQLLASPDDVRLEYFVKSVKESKVVWSLSNEDGFVMVETDEGDCVMVWPDADFAAQWAIDEWDDCEPVEVSLETFQSMWLPSLEQDNITLAVFPNIEDEGKLSSAAELKALLADA</sequence>
<evidence type="ECO:0000313" key="1">
    <source>
        <dbReference type="EMBL" id="CUB02523.1"/>
    </source>
</evidence>
<name>A0A0K6IHH0_9GAMM</name>
<proteinExistence type="predicted"/>
<dbReference type="STRING" id="1137284.GCA_001418205_00357"/>
<dbReference type="EMBL" id="CYHG01000001">
    <property type="protein sequence ID" value="CUB02523.1"/>
    <property type="molecule type" value="Genomic_DNA"/>
</dbReference>
<dbReference type="Proteomes" id="UP000182769">
    <property type="component" value="Unassembled WGS sequence"/>
</dbReference>
<protein>
    <recommendedName>
        <fullName evidence="3">DUF2750 domain-containing protein</fullName>
    </recommendedName>
</protein>
<gene>
    <name evidence="1" type="ORF">Ga0061065_101356</name>
</gene>
<dbReference type="InterPro" id="IPR021284">
    <property type="entry name" value="DUF2750"/>
</dbReference>
<reference evidence="2" key="1">
    <citation type="submission" date="2015-08" db="EMBL/GenBank/DDBJ databases">
        <authorList>
            <person name="Varghese N."/>
        </authorList>
    </citation>
    <scope>NUCLEOTIDE SEQUENCE [LARGE SCALE GENOMIC DNA]</scope>
    <source>
        <strain evidence="2">JCM 18476</strain>
    </source>
</reference>
<dbReference type="Pfam" id="PF11042">
    <property type="entry name" value="DUF2750"/>
    <property type="match status" value="1"/>
</dbReference>
<accession>A0A0K6IHH0</accession>
<dbReference type="OrthoDB" id="2936081at2"/>
<dbReference type="AlphaFoldDB" id="A0A0K6IHH0"/>
<organism evidence="1 2">
    <name type="scientific">Marinomonas fungiae</name>
    <dbReference type="NCBI Taxonomy" id="1137284"/>
    <lineage>
        <taxon>Bacteria</taxon>
        <taxon>Pseudomonadati</taxon>
        <taxon>Pseudomonadota</taxon>
        <taxon>Gammaproteobacteria</taxon>
        <taxon>Oceanospirillales</taxon>
        <taxon>Oceanospirillaceae</taxon>
        <taxon>Marinomonas</taxon>
    </lineage>
</organism>
<dbReference type="RefSeq" id="WP_055461484.1">
    <property type="nucleotide sequence ID" value="NZ_CYHG01000001.1"/>
</dbReference>